<feature type="domain" description="MmgE/PrpD N-terminal" evidence="2">
    <location>
        <begin position="9"/>
        <end position="230"/>
    </location>
</feature>
<dbReference type="Gene3D" id="1.10.4100.10">
    <property type="entry name" value="2-methylcitrate dehydratase PrpD"/>
    <property type="match status" value="1"/>
</dbReference>
<dbReference type="SUPFAM" id="SSF103378">
    <property type="entry name" value="2-methylcitrate dehydratase PrpD"/>
    <property type="match status" value="1"/>
</dbReference>
<name>A0A934QWK4_9PSEU</name>
<dbReference type="InterPro" id="IPR042188">
    <property type="entry name" value="MmgE/PrpD_sf_2"/>
</dbReference>
<reference evidence="4" key="1">
    <citation type="submission" date="2020-12" db="EMBL/GenBank/DDBJ databases">
        <title>Prauserella sp. ASG 168, a novel actinomycete isolated from cave rock.</title>
        <authorList>
            <person name="Suriyachadkun C."/>
        </authorList>
    </citation>
    <scope>NUCLEOTIDE SEQUENCE</scope>
    <source>
        <strain evidence="4">ASG 168</strain>
    </source>
</reference>
<protein>
    <submittedName>
        <fullName evidence="4">MmgE/PrpD family protein</fullName>
    </submittedName>
</protein>
<dbReference type="InterPro" id="IPR045336">
    <property type="entry name" value="MmgE_PrpD_N"/>
</dbReference>
<evidence type="ECO:0000259" key="3">
    <source>
        <dbReference type="Pfam" id="PF19305"/>
    </source>
</evidence>
<dbReference type="RefSeq" id="WP_200320243.1">
    <property type="nucleotide sequence ID" value="NZ_JAENJH010000004.1"/>
</dbReference>
<dbReference type="Pfam" id="PF19305">
    <property type="entry name" value="MmgE_PrpD_C"/>
    <property type="match status" value="1"/>
</dbReference>
<dbReference type="PANTHER" id="PTHR16943">
    <property type="entry name" value="2-METHYLCITRATE DEHYDRATASE-RELATED"/>
    <property type="match status" value="1"/>
</dbReference>
<evidence type="ECO:0000313" key="4">
    <source>
        <dbReference type="EMBL" id="MBK1786629.1"/>
    </source>
</evidence>
<organism evidence="4 5">
    <name type="scientific">Prauserella cavernicola</name>
    <dbReference type="NCBI Taxonomy" id="2800127"/>
    <lineage>
        <taxon>Bacteria</taxon>
        <taxon>Bacillati</taxon>
        <taxon>Actinomycetota</taxon>
        <taxon>Actinomycetes</taxon>
        <taxon>Pseudonocardiales</taxon>
        <taxon>Pseudonocardiaceae</taxon>
        <taxon>Prauserella</taxon>
    </lineage>
</organism>
<dbReference type="Gene3D" id="3.30.1330.120">
    <property type="entry name" value="2-methylcitrate dehydratase PrpD"/>
    <property type="match status" value="1"/>
</dbReference>
<accession>A0A934QWK4</accession>
<dbReference type="AlphaFoldDB" id="A0A934QWK4"/>
<dbReference type="InterPro" id="IPR042183">
    <property type="entry name" value="MmgE/PrpD_sf_1"/>
</dbReference>
<evidence type="ECO:0000259" key="2">
    <source>
        <dbReference type="Pfam" id="PF03972"/>
    </source>
</evidence>
<dbReference type="EMBL" id="JAENJH010000004">
    <property type="protein sequence ID" value="MBK1786629.1"/>
    <property type="molecule type" value="Genomic_DNA"/>
</dbReference>
<dbReference type="GO" id="GO:0016829">
    <property type="term" value="F:lyase activity"/>
    <property type="evidence" value="ECO:0007669"/>
    <property type="project" value="InterPro"/>
</dbReference>
<dbReference type="Proteomes" id="UP000635245">
    <property type="component" value="Unassembled WGS sequence"/>
</dbReference>
<comment type="similarity">
    <text evidence="1">Belongs to the PrpD family.</text>
</comment>
<dbReference type="InterPro" id="IPR005656">
    <property type="entry name" value="MmgE_PrpD"/>
</dbReference>
<proteinExistence type="inferred from homology"/>
<feature type="domain" description="MmgE/PrpD C-terminal" evidence="3">
    <location>
        <begin position="254"/>
        <end position="411"/>
    </location>
</feature>
<gene>
    <name evidence="4" type="ORF">JHE00_20055</name>
</gene>
<dbReference type="Pfam" id="PF03972">
    <property type="entry name" value="MmgE_PrpD_N"/>
    <property type="match status" value="1"/>
</dbReference>
<comment type="caution">
    <text evidence="4">The sequence shown here is derived from an EMBL/GenBank/DDBJ whole genome shotgun (WGS) entry which is preliminary data.</text>
</comment>
<dbReference type="PANTHER" id="PTHR16943:SF8">
    <property type="entry name" value="2-METHYLCITRATE DEHYDRATASE"/>
    <property type="match status" value="1"/>
</dbReference>
<dbReference type="InterPro" id="IPR045337">
    <property type="entry name" value="MmgE_PrpD_C"/>
</dbReference>
<evidence type="ECO:0000256" key="1">
    <source>
        <dbReference type="ARBA" id="ARBA00006174"/>
    </source>
</evidence>
<evidence type="ECO:0000313" key="5">
    <source>
        <dbReference type="Proteomes" id="UP000635245"/>
    </source>
</evidence>
<sequence length="445" mass="46734">MDSLAGLVSADWQHVSQRARQQVRLAFLDVVAVALAAIDDPPQVAVAGHLGRSGPGSVAVPGMRALSAQHAATGWGSLAHARDFDDVSEVLHGHPSAVLVPAVLALGHREGATGAELVDAYLSGYEALGRISAGASDEQRARGWHTTSTIGVFGATVAAARMLGLTPHRTRHALGIAASLAGGIQANFGSPVKPLHAGWAAGNGVQAAELAAAGIDAGPAALDLRASYLEMFGGTWREHAGPPHIEAGLRFKPYPCCGSATGLVDCAIDLHRLVVDGPGLDAIESVACSILPQTDRTLRYRAPATGDQARFSPEFCVAQGLSRGGLEEWSFRDGYRESRGELDALMRRVSRRLVAEDELPHNAKDVEVMVRFTGGRTVVARSKAPKGHPDNPMTRGDLEAKFESCTERVLDPGVRGELIARLSALDDEPRAAALVDDIVLAVSRG</sequence>
<keyword evidence="5" id="KW-1185">Reference proteome</keyword>
<dbReference type="InterPro" id="IPR036148">
    <property type="entry name" value="MmgE/PrpD_sf"/>
</dbReference>